<dbReference type="EMBL" id="CP042276">
    <property type="protein sequence ID" value="QDY97592.1"/>
    <property type="molecule type" value="Genomic_DNA"/>
</dbReference>
<accession>A0AAP9J983</accession>
<protein>
    <submittedName>
        <fullName evidence="1">Xaa-Pro aminopeptidase</fullName>
    </submittedName>
</protein>
<evidence type="ECO:0000313" key="2">
    <source>
        <dbReference type="Proteomes" id="UP000222296"/>
    </source>
</evidence>
<dbReference type="Gene3D" id="3.90.230.10">
    <property type="entry name" value="Creatinase/methionine aminopeptidase superfamily"/>
    <property type="match status" value="1"/>
</dbReference>
<proteinExistence type="predicted"/>
<dbReference type="RefSeq" id="WP_099086541.1">
    <property type="nucleotide sequence ID" value="NZ_CP042276.1"/>
</dbReference>
<keyword evidence="1" id="KW-0614">Plasmid</keyword>
<evidence type="ECO:0000313" key="1">
    <source>
        <dbReference type="EMBL" id="QDY97592.1"/>
    </source>
</evidence>
<reference evidence="1 2" key="1">
    <citation type="journal article" date="2017" name="Genome Announc.">
        <title>Draft Genome Sequence of Agrobacterium tumefaciens Biovar 1 Strain 186, Isolated from Walnut.</title>
        <authorList>
            <person name="Poret-Peterson A.T."/>
            <person name="Bhatnagar S."/>
            <person name="McClean A.E."/>
            <person name="Kluepfel D.A."/>
        </authorList>
    </citation>
    <scope>NUCLEOTIDE SEQUENCE [LARGE SCALE GENOMIC DNA]</scope>
    <source>
        <strain evidence="1 2">186</strain>
    </source>
</reference>
<dbReference type="GO" id="GO:0004177">
    <property type="term" value="F:aminopeptidase activity"/>
    <property type="evidence" value="ECO:0007669"/>
    <property type="project" value="UniProtKB-KW"/>
</dbReference>
<dbReference type="SUPFAM" id="SSF55920">
    <property type="entry name" value="Creatinase/aminopeptidase"/>
    <property type="match status" value="1"/>
</dbReference>
<organism evidence="1 2">
    <name type="scientific">Agrobacterium tumefaciens</name>
    <dbReference type="NCBI Taxonomy" id="358"/>
    <lineage>
        <taxon>Bacteria</taxon>
        <taxon>Pseudomonadati</taxon>
        <taxon>Pseudomonadota</taxon>
        <taxon>Alphaproteobacteria</taxon>
        <taxon>Hyphomicrobiales</taxon>
        <taxon>Rhizobiaceae</taxon>
        <taxon>Rhizobium/Agrobacterium group</taxon>
        <taxon>Agrobacterium</taxon>
        <taxon>Agrobacterium tumefaciens complex</taxon>
    </lineage>
</organism>
<dbReference type="InterPro" id="IPR036005">
    <property type="entry name" value="Creatinase/aminopeptidase-like"/>
</dbReference>
<geneLocation type="plasmid" evidence="2">
    <name>pat</name>
</geneLocation>
<sequence length="452" mass="48766">MSFNLKTIAITEFGVPQQQPEISPATYEARCKLAYERAGADWLVVYADREHFANIAFLSAFEPRFEEALLLLGPQGKRIFVTGNECFSYTAISRLPAFETLLCQSLSLLAQDRSQKSDIVAVLREAGLKKGDTVGLVGWKYFEPSEWSFDEPAFYVPDFLPKALKAVTGGLPVESTHILMGAQDGLRTVVDADQIAAFEWAAARASAALWRVVTGIRPGDNELTAASRALYAGEPMNCHMMMTTQNGSGPVIGLSSPSGRIISEGDGASTAISYWGGLSSRAGLISAGNDDFLKPAQAYMEGLAAWYGAADIGARGGDIHEAVVSTLARGGLKSALNPGHLTGHDEWINSPVRPGSEDRIVSGMPFQVDIIPVPMPDGWALNCEDAVTFADAGLRAELEQRYPEVAGRIAARRDFIRREIGVDLSDNILPLSSTPLCLPPFWLASDRLLARG</sequence>
<dbReference type="Proteomes" id="UP000222296">
    <property type="component" value="Plasmid pAt"/>
</dbReference>
<keyword evidence="1" id="KW-0031">Aminopeptidase</keyword>
<keyword evidence="1" id="KW-0378">Hydrolase</keyword>
<name>A0AAP9J983_AGRTU</name>
<gene>
    <name evidence="1" type="ORF">CG010_025860</name>
</gene>
<dbReference type="AlphaFoldDB" id="A0AAP9J983"/>
<keyword evidence="1" id="KW-0645">Protease</keyword>